<reference evidence="1 2" key="1">
    <citation type="submission" date="2024-01" db="EMBL/GenBank/DDBJ databases">
        <title>Comparative genomics of Cryptococcus and Kwoniella reveals pathogenesis evolution and contrasting modes of karyotype evolution via chromosome fusion or intercentromeric recombination.</title>
        <authorList>
            <person name="Coelho M.A."/>
            <person name="David-Palma M."/>
            <person name="Shea T."/>
            <person name="Bowers K."/>
            <person name="McGinley-Smith S."/>
            <person name="Mohammad A.W."/>
            <person name="Gnirke A."/>
            <person name="Yurkov A.M."/>
            <person name="Nowrousian M."/>
            <person name="Sun S."/>
            <person name="Cuomo C.A."/>
            <person name="Heitman J."/>
        </authorList>
    </citation>
    <scope>NUCLEOTIDE SEQUENCE [LARGE SCALE GENOMIC DNA]</scope>
    <source>
        <strain evidence="1 2">PYCC6329</strain>
    </source>
</reference>
<keyword evidence="2" id="KW-1185">Reference proteome</keyword>
<dbReference type="GeneID" id="91099231"/>
<protein>
    <recommendedName>
        <fullName evidence="3">F-box domain-containing protein</fullName>
    </recommendedName>
</protein>
<evidence type="ECO:0008006" key="3">
    <source>
        <dbReference type="Google" id="ProtNLM"/>
    </source>
</evidence>
<proteinExistence type="predicted"/>
<organism evidence="1 2">
    <name type="scientific">Kwoniella europaea PYCC6329</name>
    <dbReference type="NCBI Taxonomy" id="1423913"/>
    <lineage>
        <taxon>Eukaryota</taxon>
        <taxon>Fungi</taxon>
        <taxon>Dikarya</taxon>
        <taxon>Basidiomycota</taxon>
        <taxon>Agaricomycotina</taxon>
        <taxon>Tremellomycetes</taxon>
        <taxon>Tremellales</taxon>
        <taxon>Cryptococcaceae</taxon>
        <taxon>Kwoniella</taxon>
    </lineage>
</organism>
<name>A0AAX4K967_9TREE</name>
<evidence type="ECO:0000313" key="1">
    <source>
        <dbReference type="EMBL" id="WWD02388.1"/>
    </source>
</evidence>
<sequence>MLNPPLYCSICSSPCHLPRISLPLPLPTSSSSCQEDVQPQAQSHYKPEEWLSAWYCLRVSSGLVDPTPFLFHSVEPSSPPLPPLQFGGLNEKRQKEEEPHRRCIPIHSYCLSLILQTIRKTPYSNARSHEESVLLNWSLPKWTGYFPWSDLTAKEKEKAFAVPEGLTGRDGERQGMVMKPGFWGGMWDMRSRFVKVGDHLVADDLISPSWIPPPTSRLLIAPFCNSYNVDRPNQPPNCKLLDLPLPILNRIIEYILDEPPIPPSSNQNDKNQSKSKFTPFLNPQSVNTFLSFSQKCSTLYHLQIPSYVWRTLVEDSVKVYRNGLLQRWRANPTGVGSAMQLWESLENDFDDSVNKVIQQAIKNNQNQDQDRYASVEGEPGVHSGYDMKDVWLWWNFNLQDADWW</sequence>
<dbReference type="AlphaFoldDB" id="A0AAX4K967"/>
<dbReference type="Proteomes" id="UP001358614">
    <property type="component" value="Chromosome 1"/>
</dbReference>
<accession>A0AAX4K967</accession>
<dbReference type="KEGG" id="ker:91099231"/>
<gene>
    <name evidence="1" type="ORF">V865_000427</name>
</gene>
<dbReference type="EMBL" id="CP144089">
    <property type="protein sequence ID" value="WWD02388.1"/>
    <property type="molecule type" value="Genomic_DNA"/>
</dbReference>
<dbReference type="RefSeq" id="XP_066080355.1">
    <property type="nucleotide sequence ID" value="XM_066224258.1"/>
</dbReference>
<evidence type="ECO:0000313" key="2">
    <source>
        <dbReference type="Proteomes" id="UP001358614"/>
    </source>
</evidence>